<sequence>MDTLDSLIQGDPNLPSLAYQAHENAPICLPWARKPIVLGTGLESSVAANSDDQTVAFRPSAFDRKPAAYQFQGTGNANSFRQSASSHSSSSYEHMDMKATFSAGGSVLGVSGRGQFTKDVCANRDSSKISVQASIRVGWITFSTFPRLSSQSLSLLRRSPAAFHHTYGDYFLSALSLGADTSTFLSTSSNVDLKSEMRDIQVKAKFLGASKTVFADHLDTQAVATMCDISYIGFDSLSEYQQNERAMNRGAYERIKVDATRNVADGIRLVDRMKEALGGVGLDCERALTEAEMEDVCMSGAVVEVMFLPYSGLRDYVAATSIGFLTSQLDDLGQ</sequence>
<dbReference type="EMBL" id="JABCKV010000055">
    <property type="protein sequence ID" value="KAG5644904.1"/>
    <property type="molecule type" value="Genomic_DNA"/>
</dbReference>
<gene>
    <name evidence="1" type="ORF">DXG03_007456</name>
</gene>
<protein>
    <submittedName>
        <fullName evidence="1">Uncharacterized protein</fullName>
    </submittedName>
</protein>
<dbReference type="OrthoDB" id="3336780at2759"/>
<keyword evidence="2" id="KW-1185">Reference proteome</keyword>
<accession>A0A9P7G6T6</accession>
<dbReference type="Proteomes" id="UP000775547">
    <property type="component" value="Unassembled WGS sequence"/>
</dbReference>
<organism evidence="1 2">
    <name type="scientific">Asterophora parasitica</name>
    <dbReference type="NCBI Taxonomy" id="117018"/>
    <lineage>
        <taxon>Eukaryota</taxon>
        <taxon>Fungi</taxon>
        <taxon>Dikarya</taxon>
        <taxon>Basidiomycota</taxon>
        <taxon>Agaricomycotina</taxon>
        <taxon>Agaricomycetes</taxon>
        <taxon>Agaricomycetidae</taxon>
        <taxon>Agaricales</taxon>
        <taxon>Tricholomatineae</taxon>
        <taxon>Lyophyllaceae</taxon>
        <taxon>Asterophora</taxon>
    </lineage>
</organism>
<dbReference type="AlphaFoldDB" id="A0A9P7G6T6"/>
<name>A0A9P7G6T6_9AGAR</name>
<comment type="caution">
    <text evidence="1">The sequence shown here is derived from an EMBL/GenBank/DDBJ whole genome shotgun (WGS) entry which is preliminary data.</text>
</comment>
<evidence type="ECO:0000313" key="1">
    <source>
        <dbReference type="EMBL" id="KAG5644904.1"/>
    </source>
</evidence>
<evidence type="ECO:0000313" key="2">
    <source>
        <dbReference type="Proteomes" id="UP000775547"/>
    </source>
</evidence>
<proteinExistence type="predicted"/>
<reference evidence="1" key="2">
    <citation type="submission" date="2021-10" db="EMBL/GenBank/DDBJ databases">
        <title>Phylogenomics reveals ancestral predisposition of the termite-cultivated fungus Termitomyces towards a domesticated lifestyle.</title>
        <authorList>
            <person name="Auxier B."/>
            <person name="Grum-Grzhimaylo A."/>
            <person name="Cardenas M.E."/>
            <person name="Lodge J.D."/>
            <person name="Laessoe T."/>
            <person name="Pedersen O."/>
            <person name="Smith M.E."/>
            <person name="Kuyper T.W."/>
            <person name="Franco-Molano E.A."/>
            <person name="Baroni T.J."/>
            <person name="Aanen D.K."/>
        </authorList>
    </citation>
    <scope>NUCLEOTIDE SEQUENCE</scope>
    <source>
        <strain evidence="1">AP01</strain>
        <tissue evidence="1">Mycelium</tissue>
    </source>
</reference>
<reference evidence="1" key="1">
    <citation type="submission" date="2020-07" db="EMBL/GenBank/DDBJ databases">
        <authorList>
            <person name="Nieuwenhuis M."/>
            <person name="Van De Peppel L.J.J."/>
        </authorList>
    </citation>
    <scope>NUCLEOTIDE SEQUENCE</scope>
    <source>
        <strain evidence="1">AP01</strain>
        <tissue evidence="1">Mycelium</tissue>
    </source>
</reference>